<feature type="region of interest" description="Disordered" evidence="1">
    <location>
        <begin position="1"/>
        <end position="28"/>
    </location>
</feature>
<feature type="compositionally biased region" description="Basic and acidic residues" evidence="1">
    <location>
        <begin position="1"/>
        <end position="11"/>
    </location>
</feature>
<gene>
    <name evidence="2" type="ORF">H6A04_10930</name>
</gene>
<sequence>MLEEKDPKDPFEISGFNPVKNNRPSSEELERIKKYSDENLEIIFSKFSIDNLKEKKLDDNEKRDIIVNLIGALDYYIHEIIIWGLVQITLNKFPVGKNYEKQKIELEYKYIKMAFEDKDIFNDIELKKTIIENIRRNSYQKWQNIKSGLELILPKDILQKISDLTSGKNGIAVFQTNKLDELANKRNLIVHHFDREYSNNSSRNSIDIDCKEGFILIKTIIDSIHQLIVEYDETQPENEN</sequence>
<evidence type="ECO:0000313" key="3">
    <source>
        <dbReference type="Proteomes" id="UP000728968"/>
    </source>
</evidence>
<reference evidence="2 3" key="1">
    <citation type="journal article" date="2021" name="Sci. Rep.">
        <title>The distribution of antibiotic resistance genes in chicken gut microbiota commensals.</title>
        <authorList>
            <person name="Juricova H."/>
            <person name="Matiasovicova J."/>
            <person name="Kubasova T."/>
            <person name="Cejkova D."/>
            <person name="Rychlik I."/>
        </authorList>
    </citation>
    <scope>NUCLEOTIDE SEQUENCE [LARGE SCALE GENOMIC DNA]</scope>
    <source>
        <strain evidence="2 3">An425</strain>
    </source>
</reference>
<organism evidence="2 3">
    <name type="scientific">Fusobacterium mortiferum</name>
    <dbReference type="NCBI Taxonomy" id="850"/>
    <lineage>
        <taxon>Bacteria</taxon>
        <taxon>Fusobacteriati</taxon>
        <taxon>Fusobacteriota</taxon>
        <taxon>Fusobacteriia</taxon>
        <taxon>Fusobacteriales</taxon>
        <taxon>Fusobacteriaceae</taxon>
        <taxon>Fusobacterium</taxon>
    </lineage>
</organism>
<proteinExistence type="predicted"/>
<name>A0ABS2G412_FUSMR</name>
<evidence type="ECO:0000313" key="2">
    <source>
        <dbReference type="EMBL" id="MBM6876149.1"/>
    </source>
</evidence>
<protein>
    <recommendedName>
        <fullName evidence="4">RiboL-PSP-HEPN domain-containing protein</fullName>
    </recommendedName>
</protein>
<evidence type="ECO:0008006" key="4">
    <source>
        <dbReference type="Google" id="ProtNLM"/>
    </source>
</evidence>
<dbReference type="EMBL" id="JACJLT010000196">
    <property type="protein sequence ID" value="MBM6876149.1"/>
    <property type="molecule type" value="Genomic_DNA"/>
</dbReference>
<comment type="caution">
    <text evidence="2">The sequence shown here is derived from an EMBL/GenBank/DDBJ whole genome shotgun (WGS) entry which is preliminary data.</text>
</comment>
<keyword evidence="3" id="KW-1185">Reference proteome</keyword>
<dbReference type="Proteomes" id="UP000728968">
    <property type="component" value="Unassembled WGS sequence"/>
</dbReference>
<dbReference type="RefSeq" id="WP_204716773.1">
    <property type="nucleotide sequence ID" value="NZ_JACJLT010000196.1"/>
</dbReference>
<accession>A0ABS2G412</accession>
<evidence type="ECO:0000256" key="1">
    <source>
        <dbReference type="SAM" id="MobiDB-lite"/>
    </source>
</evidence>